<reference evidence="2" key="1">
    <citation type="submission" date="2016-04" db="EMBL/GenBank/DDBJ databases">
        <title>Cephalotus genome sequencing.</title>
        <authorList>
            <person name="Fukushima K."/>
            <person name="Hasebe M."/>
            <person name="Fang X."/>
        </authorList>
    </citation>
    <scope>NUCLEOTIDE SEQUENCE [LARGE SCALE GENOMIC DNA]</scope>
    <source>
        <strain evidence="2">cv. St1</strain>
    </source>
</reference>
<dbReference type="FunCoup" id="A0A1Q3C8Z1">
    <property type="interactions" value="31"/>
</dbReference>
<dbReference type="PANTHER" id="PTHR37723">
    <property type="entry name" value="PROTEIN FAR-RED ELONGATED HYPOCOTYL 1"/>
    <property type="match status" value="1"/>
</dbReference>
<dbReference type="AlphaFoldDB" id="A0A1Q3C8Z1"/>
<sequence length="264" mass="29203">MEAAHGYTSENNSFHVRKAPNTNIVDFNKKRKLQAEQLGLPTPKHKFSNRSLLSELTSIFEGNPVTEGIHSVIQKGELEGGFIDDVSEPESAKDSNSFVDDSDSAMSVYGENKLEIEDTKPSSCDRPSSSSFTCGGSSVKDTCYSLDITAAVETGAENEEVRIVHEIEELDPSNDCKGCQVSWNLEDSPPGFECHVDCICSKYANVSVELAEKELEDALYSSGLNPNSYVHSFGRWSANRDAQQGTWKPTIDQEFEQYFSMLML</sequence>
<comment type="caution">
    <text evidence="1">The sequence shown here is derived from an EMBL/GenBank/DDBJ whole genome shotgun (WGS) entry which is preliminary data.</text>
</comment>
<dbReference type="PANTHER" id="PTHR37723:SF1">
    <property type="entry name" value="PROTEIN FAR-RED-ELONGATED HYPOCOTYL 1-LIKE"/>
    <property type="match status" value="1"/>
</dbReference>
<dbReference type="GO" id="GO:0016607">
    <property type="term" value="C:nuclear speck"/>
    <property type="evidence" value="ECO:0007669"/>
    <property type="project" value="TreeGrafter"/>
</dbReference>
<dbReference type="GO" id="GO:0009639">
    <property type="term" value="P:response to red or far red light"/>
    <property type="evidence" value="ECO:0007669"/>
    <property type="project" value="InterPro"/>
</dbReference>
<dbReference type="GO" id="GO:0061608">
    <property type="term" value="F:nuclear import signal receptor activity"/>
    <property type="evidence" value="ECO:0007669"/>
    <property type="project" value="TreeGrafter"/>
</dbReference>
<protein>
    <submittedName>
        <fullName evidence="1">Uncharacterized protein</fullName>
    </submittedName>
</protein>
<gene>
    <name evidence="1" type="ORF">CFOL_v3_20041</name>
</gene>
<dbReference type="STRING" id="3775.A0A1Q3C8Z1"/>
<dbReference type="GO" id="GO:0005737">
    <property type="term" value="C:cytoplasm"/>
    <property type="evidence" value="ECO:0007669"/>
    <property type="project" value="TreeGrafter"/>
</dbReference>
<evidence type="ECO:0000313" key="2">
    <source>
        <dbReference type="Proteomes" id="UP000187406"/>
    </source>
</evidence>
<accession>A0A1Q3C8Z1</accession>
<organism evidence="1 2">
    <name type="scientific">Cephalotus follicularis</name>
    <name type="common">Albany pitcher plant</name>
    <dbReference type="NCBI Taxonomy" id="3775"/>
    <lineage>
        <taxon>Eukaryota</taxon>
        <taxon>Viridiplantae</taxon>
        <taxon>Streptophyta</taxon>
        <taxon>Embryophyta</taxon>
        <taxon>Tracheophyta</taxon>
        <taxon>Spermatophyta</taxon>
        <taxon>Magnoliopsida</taxon>
        <taxon>eudicotyledons</taxon>
        <taxon>Gunneridae</taxon>
        <taxon>Pentapetalae</taxon>
        <taxon>rosids</taxon>
        <taxon>fabids</taxon>
        <taxon>Oxalidales</taxon>
        <taxon>Cephalotaceae</taxon>
        <taxon>Cephalotus</taxon>
    </lineage>
</organism>
<proteinExistence type="predicted"/>
<dbReference type="EMBL" id="BDDD01001508">
    <property type="protein sequence ID" value="GAV76568.1"/>
    <property type="molecule type" value="Genomic_DNA"/>
</dbReference>
<evidence type="ECO:0000313" key="1">
    <source>
        <dbReference type="EMBL" id="GAV76568.1"/>
    </source>
</evidence>
<dbReference type="GO" id="GO:0051457">
    <property type="term" value="P:maintenance of protein location in nucleus"/>
    <property type="evidence" value="ECO:0007669"/>
    <property type="project" value="TreeGrafter"/>
</dbReference>
<dbReference type="OrthoDB" id="1930763at2759"/>
<dbReference type="Proteomes" id="UP000187406">
    <property type="component" value="Unassembled WGS sequence"/>
</dbReference>
<keyword evidence="2" id="KW-1185">Reference proteome</keyword>
<dbReference type="InParanoid" id="A0A1Q3C8Z1"/>
<name>A0A1Q3C8Z1_CEPFO</name>
<dbReference type="InterPro" id="IPR037766">
    <property type="entry name" value="FHY1"/>
</dbReference>